<dbReference type="Proteomes" id="UP000648801">
    <property type="component" value="Unassembled WGS sequence"/>
</dbReference>
<reference evidence="2" key="2">
    <citation type="submission" date="2020-09" db="EMBL/GenBank/DDBJ databases">
        <authorList>
            <person name="Sun Q."/>
            <person name="Zhou Y."/>
        </authorList>
    </citation>
    <scope>NUCLEOTIDE SEQUENCE</scope>
    <source>
        <strain evidence="2">CGMCC 1.15447</strain>
    </source>
</reference>
<dbReference type="EMBL" id="BMJB01000003">
    <property type="protein sequence ID" value="GGA78672.1"/>
    <property type="molecule type" value="Genomic_DNA"/>
</dbReference>
<dbReference type="InterPro" id="IPR001845">
    <property type="entry name" value="HTH_ArsR_DNA-bd_dom"/>
</dbReference>
<name>A0A916W8X5_9BACT</name>
<dbReference type="PRINTS" id="PR00778">
    <property type="entry name" value="HTHARSR"/>
</dbReference>
<dbReference type="PANTHER" id="PTHR38600:SF2">
    <property type="entry name" value="SLL0088 PROTEIN"/>
    <property type="match status" value="1"/>
</dbReference>
<evidence type="ECO:0000259" key="1">
    <source>
        <dbReference type="PROSITE" id="PS50987"/>
    </source>
</evidence>
<feature type="domain" description="HTH arsR-type" evidence="1">
    <location>
        <begin position="1"/>
        <end position="95"/>
    </location>
</feature>
<evidence type="ECO:0000313" key="2">
    <source>
        <dbReference type="EMBL" id="GGA78672.1"/>
    </source>
</evidence>
<dbReference type="PROSITE" id="PS50987">
    <property type="entry name" value="HTH_ARSR_2"/>
    <property type="match status" value="1"/>
</dbReference>
<dbReference type="SMART" id="SM00418">
    <property type="entry name" value="HTH_ARSR"/>
    <property type="match status" value="1"/>
</dbReference>
<dbReference type="PANTHER" id="PTHR38600">
    <property type="entry name" value="TRANSCRIPTIONAL REGULATORY PROTEIN"/>
    <property type="match status" value="1"/>
</dbReference>
<dbReference type="NCBIfam" id="NF033788">
    <property type="entry name" value="HTH_metalloreg"/>
    <property type="match status" value="1"/>
</dbReference>
<dbReference type="SUPFAM" id="SSF46785">
    <property type="entry name" value="Winged helix' DNA-binding domain"/>
    <property type="match status" value="1"/>
</dbReference>
<dbReference type="InterPro" id="IPR011991">
    <property type="entry name" value="ArsR-like_HTH"/>
</dbReference>
<dbReference type="Gene3D" id="1.10.10.10">
    <property type="entry name" value="Winged helix-like DNA-binding domain superfamily/Winged helix DNA-binding domain"/>
    <property type="match status" value="1"/>
</dbReference>
<sequence length="120" mass="13933">MVESNALQLDLIFHALSDTTRRAILRDIAGYEKTVGEIARPYEMTLAAVSKHLKVLEAAELVERRKRGSYQMVRLNAKSLRSAEEWLAFYEKFWTQQLDALQTYLEKGEDNGRSRRTGRR</sequence>
<accession>A0A916W8X5</accession>
<dbReference type="InterPro" id="IPR036388">
    <property type="entry name" value="WH-like_DNA-bd_sf"/>
</dbReference>
<dbReference type="CDD" id="cd00090">
    <property type="entry name" value="HTH_ARSR"/>
    <property type="match status" value="1"/>
</dbReference>
<evidence type="ECO:0000313" key="3">
    <source>
        <dbReference type="Proteomes" id="UP000648801"/>
    </source>
</evidence>
<reference evidence="2" key="1">
    <citation type="journal article" date="2014" name="Int. J. Syst. Evol. Microbiol.">
        <title>Complete genome sequence of Corynebacterium casei LMG S-19264T (=DSM 44701T), isolated from a smear-ripened cheese.</title>
        <authorList>
            <consortium name="US DOE Joint Genome Institute (JGI-PGF)"/>
            <person name="Walter F."/>
            <person name="Albersmeier A."/>
            <person name="Kalinowski J."/>
            <person name="Ruckert C."/>
        </authorList>
    </citation>
    <scope>NUCLEOTIDE SEQUENCE</scope>
    <source>
        <strain evidence="2">CGMCC 1.15447</strain>
    </source>
</reference>
<dbReference type="AlphaFoldDB" id="A0A916W8X5"/>
<protein>
    <submittedName>
        <fullName evidence="2">Transcriptional regulator</fullName>
    </submittedName>
</protein>
<gene>
    <name evidence="2" type="ORF">GCM10011507_32370</name>
</gene>
<organism evidence="2 3">
    <name type="scientific">Edaphobacter acidisoli</name>
    <dbReference type="NCBI Taxonomy" id="2040573"/>
    <lineage>
        <taxon>Bacteria</taxon>
        <taxon>Pseudomonadati</taxon>
        <taxon>Acidobacteriota</taxon>
        <taxon>Terriglobia</taxon>
        <taxon>Terriglobales</taxon>
        <taxon>Acidobacteriaceae</taxon>
        <taxon>Edaphobacter</taxon>
    </lineage>
</organism>
<proteinExistence type="predicted"/>
<dbReference type="RefSeq" id="WP_188760572.1">
    <property type="nucleotide sequence ID" value="NZ_BMJB01000003.1"/>
</dbReference>
<comment type="caution">
    <text evidence="2">The sequence shown here is derived from an EMBL/GenBank/DDBJ whole genome shotgun (WGS) entry which is preliminary data.</text>
</comment>
<dbReference type="InterPro" id="IPR036390">
    <property type="entry name" value="WH_DNA-bd_sf"/>
</dbReference>
<dbReference type="GO" id="GO:0003700">
    <property type="term" value="F:DNA-binding transcription factor activity"/>
    <property type="evidence" value="ECO:0007669"/>
    <property type="project" value="InterPro"/>
</dbReference>
<dbReference type="Pfam" id="PF12840">
    <property type="entry name" value="HTH_20"/>
    <property type="match status" value="1"/>
</dbReference>
<keyword evidence="3" id="KW-1185">Reference proteome</keyword>